<keyword evidence="6" id="KW-0067">ATP-binding</keyword>
<keyword evidence="5" id="KW-0547">Nucleotide-binding</keyword>
<evidence type="ECO:0000256" key="7">
    <source>
        <dbReference type="SAM" id="MobiDB-lite"/>
    </source>
</evidence>
<keyword evidence="3" id="KW-0433">Leucine-rich repeat</keyword>
<dbReference type="CDD" id="cd08321">
    <property type="entry name" value="Pyrin_ASC-like"/>
    <property type="match status" value="1"/>
</dbReference>
<dbReference type="PROSITE" id="PS50837">
    <property type="entry name" value="NACHT"/>
    <property type="match status" value="1"/>
</dbReference>
<dbReference type="Gene3D" id="1.10.533.10">
    <property type="entry name" value="Death Domain, Fas"/>
    <property type="match status" value="1"/>
</dbReference>
<evidence type="ECO:0000256" key="1">
    <source>
        <dbReference type="ARBA" id="ARBA00004496"/>
    </source>
</evidence>
<evidence type="ECO:0000256" key="5">
    <source>
        <dbReference type="ARBA" id="ARBA00022741"/>
    </source>
</evidence>
<dbReference type="InterPro" id="IPR051261">
    <property type="entry name" value="NLR"/>
</dbReference>
<dbReference type="SMART" id="SM01289">
    <property type="entry name" value="PYRIN"/>
    <property type="match status" value="1"/>
</dbReference>
<dbReference type="SUPFAM" id="SSF47986">
    <property type="entry name" value="DEATH domain"/>
    <property type="match status" value="1"/>
</dbReference>
<dbReference type="PROSITE" id="PS50824">
    <property type="entry name" value="DAPIN"/>
    <property type="match status" value="1"/>
</dbReference>
<evidence type="ECO:0000256" key="3">
    <source>
        <dbReference type="ARBA" id="ARBA00022614"/>
    </source>
</evidence>
<feature type="region of interest" description="Disordered" evidence="7">
    <location>
        <begin position="95"/>
        <end position="118"/>
    </location>
</feature>
<evidence type="ECO:0000256" key="6">
    <source>
        <dbReference type="ARBA" id="ARBA00022840"/>
    </source>
</evidence>
<dbReference type="InterPro" id="IPR007111">
    <property type="entry name" value="NACHT_NTPase"/>
</dbReference>
<dbReference type="FunFam" id="3.40.50.300:FF:000960">
    <property type="entry name" value="Si:ch211-196f19.1"/>
    <property type="match status" value="1"/>
</dbReference>
<dbReference type="PANTHER" id="PTHR24106">
    <property type="entry name" value="NACHT, LRR AND CARD DOMAINS-CONTAINING"/>
    <property type="match status" value="1"/>
</dbReference>
<dbReference type="Gene3D" id="3.40.50.300">
    <property type="entry name" value="P-loop containing nucleotide triphosphate hydrolases"/>
    <property type="match status" value="1"/>
</dbReference>
<gene>
    <name evidence="11" type="primary">LOC113093887</name>
</gene>
<dbReference type="SMART" id="SM01288">
    <property type="entry name" value="FISNA"/>
    <property type="match status" value="1"/>
</dbReference>
<sequence length="759" mass="86360">MMASVEELLLKSLEELGKEDLKKFQWYLKKHDRISASEMEDADRLKTVDKLVACFGPEEAVKITVGILKKMGMNNLAVLLEKKHKQAQAEGNMKTTYSAGDHSKEIQDKSPVQISRSAQPGANVVEVKAETGASVKAPVFAGSTITGTVNLYSSPTAGNGATEDSKATHNDFTKILKDKLKQHCEQILVGNSQTGENKYLDDIYTDLYVVENQTGGRMNEHEVRQIESNHNRLTAKDAPIQCNDMFKDHMGRQNRKVLTVGIAGVGKTISVNKFILDWAKGKENQDIVFVFPLPFRELNLIKKEYSLMGLLNTYCFSGLKELTSLPEDCNKVMFIFDGLDECRFPLSFEEGDSFTDVNKKTTVSKIVTALIKRHLVPSALIWITSRPAAASLIPREYIDQVTEIRGFSDEQKEKYFIRNSSPEVAENIICHIRKFRSLYIMCHIPVFCWISLTVLQPLLVQESNGKTPTTLTGMYTNFLHSQKQQMKIKYCKDTKIKAKVMSFDEIILKLGKLAFKQLHKGNLIFYKEDLEACGLNVNEGSVYSGLCTRMFQEEKSISERNIYSFIHLSIQELLAALYVFFNNKNKKANPFLKSWKKLTCNLSRKPMFELHKAAVNEALQSKNGHLDLFLRFLLGLSVESNQTDLKELLPGLKLKAEDTKDSADYIKEKIEMEESTERTINLFHCLNELKDDFAEEFQKKLRSGKLSEQNLSSAQWSALVFVLLMSEETQEKFELKKYRRSDEALMRLLPVIKNTRRAL</sequence>
<keyword evidence="4" id="KW-0677">Repeat</keyword>
<name>A0A6P6P2J8_CARAU</name>
<evidence type="ECO:0000256" key="2">
    <source>
        <dbReference type="ARBA" id="ARBA00022490"/>
    </source>
</evidence>
<dbReference type="InterPro" id="IPR011029">
    <property type="entry name" value="DEATH-like_dom_sf"/>
</dbReference>
<dbReference type="InterPro" id="IPR004020">
    <property type="entry name" value="DAPIN"/>
</dbReference>
<dbReference type="Pfam" id="PF17779">
    <property type="entry name" value="WHD_NOD2"/>
    <property type="match status" value="1"/>
</dbReference>
<dbReference type="RefSeq" id="XP_026115237.1">
    <property type="nucleotide sequence ID" value="XM_026259452.1"/>
</dbReference>
<reference evidence="11" key="1">
    <citation type="submission" date="2025-08" db="UniProtKB">
        <authorList>
            <consortium name="RefSeq"/>
        </authorList>
    </citation>
    <scope>IDENTIFICATION</scope>
    <source>
        <strain evidence="11">Wakin</strain>
        <tissue evidence="11">Muscle</tissue>
    </source>
</reference>
<evidence type="ECO:0000313" key="10">
    <source>
        <dbReference type="Proteomes" id="UP000515129"/>
    </source>
</evidence>
<accession>A0A6P6P2J8</accession>
<dbReference type="Proteomes" id="UP000515129">
    <property type="component" value="Unplaced"/>
</dbReference>
<organism evidence="10 11">
    <name type="scientific">Carassius auratus</name>
    <name type="common">Goldfish</name>
    <dbReference type="NCBI Taxonomy" id="7957"/>
    <lineage>
        <taxon>Eukaryota</taxon>
        <taxon>Metazoa</taxon>
        <taxon>Chordata</taxon>
        <taxon>Craniata</taxon>
        <taxon>Vertebrata</taxon>
        <taxon>Euteleostomi</taxon>
        <taxon>Actinopterygii</taxon>
        <taxon>Neopterygii</taxon>
        <taxon>Teleostei</taxon>
        <taxon>Ostariophysi</taxon>
        <taxon>Cypriniformes</taxon>
        <taxon>Cyprinidae</taxon>
        <taxon>Cyprininae</taxon>
        <taxon>Carassius</taxon>
    </lineage>
</organism>
<dbReference type="Pfam" id="PF02758">
    <property type="entry name" value="PYRIN"/>
    <property type="match status" value="1"/>
</dbReference>
<dbReference type="GeneID" id="113093887"/>
<dbReference type="Pfam" id="PF14484">
    <property type="entry name" value="FISNA"/>
    <property type="match status" value="1"/>
</dbReference>
<dbReference type="GO" id="GO:0005524">
    <property type="term" value="F:ATP binding"/>
    <property type="evidence" value="ECO:0007669"/>
    <property type="project" value="UniProtKB-KW"/>
</dbReference>
<dbReference type="GO" id="GO:0005737">
    <property type="term" value="C:cytoplasm"/>
    <property type="evidence" value="ECO:0007669"/>
    <property type="project" value="UniProtKB-SubCell"/>
</dbReference>
<evidence type="ECO:0000259" key="9">
    <source>
        <dbReference type="PROSITE" id="PS50837"/>
    </source>
</evidence>
<keyword evidence="2" id="KW-0963">Cytoplasm</keyword>
<evidence type="ECO:0000259" key="8">
    <source>
        <dbReference type="PROSITE" id="PS50824"/>
    </source>
</evidence>
<dbReference type="InterPro" id="IPR041075">
    <property type="entry name" value="NOD1/2_WH"/>
</dbReference>
<protein>
    <submittedName>
        <fullName evidence="11">Protein NLRC3-like isoform X2</fullName>
    </submittedName>
</protein>
<dbReference type="Pfam" id="PF05729">
    <property type="entry name" value="NACHT"/>
    <property type="match status" value="1"/>
</dbReference>
<evidence type="ECO:0000313" key="11">
    <source>
        <dbReference type="RefSeq" id="XP_026115237.1"/>
    </source>
</evidence>
<dbReference type="InterPro" id="IPR041267">
    <property type="entry name" value="NLRP_HD2"/>
</dbReference>
<dbReference type="InterPro" id="IPR029495">
    <property type="entry name" value="NACHT-assoc"/>
</dbReference>
<dbReference type="InterPro" id="IPR027417">
    <property type="entry name" value="P-loop_NTPase"/>
</dbReference>
<evidence type="ECO:0000256" key="4">
    <source>
        <dbReference type="ARBA" id="ARBA00022737"/>
    </source>
</evidence>
<proteinExistence type="predicted"/>
<keyword evidence="10" id="KW-1185">Reference proteome</keyword>
<feature type="domain" description="NACHT" evidence="9">
    <location>
        <begin position="255"/>
        <end position="389"/>
    </location>
</feature>
<feature type="domain" description="Pyrin" evidence="8">
    <location>
        <begin position="1"/>
        <end position="86"/>
    </location>
</feature>
<dbReference type="AlphaFoldDB" id="A0A6P6P2J8"/>
<comment type="subcellular location">
    <subcellularLocation>
        <location evidence="1">Cytoplasm</location>
    </subcellularLocation>
</comment>
<dbReference type="Pfam" id="PF17776">
    <property type="entry name" value="NLRC4_HD2"/>
    <property type="match status" value="1"/>
</dbReference>